<dbReference type="SUPFAM" id="SSF110836">
    <property type="entry name" value="Hypothetical protein SAV1430"/>
    <property type="match status" value="1"/>
</dbReference>
<dbReference type="SUPFAM" id="SSF117916">
    <property type="entry name" value="Fe-S cluster assembly (FSCA) domain-like"/>
    <property type="match status" value="1"/>
</dbReference>
<dbReference type="InterPro" id="IPR036498">
    <property type="entry name" value="Nfu/NifU_N_sf"/>
</dbReference>
<dbReference type="SMART" id="SM00932">
    <property type="entry name" value="Nfu_N"/>
    <property type="match status" value="1"/>
</dbReference>
<dbReference type="FunFam" id="3.30.300.130:FF:000001">
    <property type="entry name" value="NFU1 iron-sulfur cluster scaffold"/>
    <property type="match status" value="1"/>
</dbReference>
<evidence type="ECO:0000256" key="1">
    <source>
        <dbReference type="ARBA" id="ARBA00002175"/>
    </source>
</evidence>
<organism evidence="4 5">
    <name type="scientific">Auxenochlorella protothecoides</name>
    <name type="common">Green microalga</name>
    <name type="synonym">Chlorella protothecoides</name>
    <dbReference type="NCBI Taxonomy" id="3075"/>
    <lineage>
        <taxon>Eukaryota</taxon>
        <taxon>Viridiplantae</taxon>
        <taxon>Chlorophyta</taxon>
        <taxon>core chlorophytes</taxon>
        <taxon>Trebouxiophyceae</taxon>
        <taxon>Chlorellales</taxon>
        <taxon>Chlorellaceae</taxon>
        <taxon>Auxenochlorella</taxon>
    </lineage>
</organism>
<evidence type="ECO:0000256" key="2">
    <source>
        <dbReference type="ARBA" id="ARBA00006420"/>
    </source>
</evidence>
<comment type="similarity">
    <text evidence="2">Belongs to the NifU family.</text>
</comment>
<dbReference type="InterPro" id="IPR035433">
    <property type="entry name" value="NFU1-like"/>
</dbReference>
<feature type="domain" description="Scaffold protein Nfu/NifU N-terminal" evidence="3">
    <location>
        <begin position="47"/>
        <end position="133"/>
    </location>
</feature>
<gene>
    <name evidence="4" type="ORF">APUTEX25_003708</name>
</gene>
<dbReference type="Proteomes" id="UP000279271">
    <property type="component" value="Unassembled WGS sequence"/>
</dbReference>
<evidence type="ECO:0000259" key="3">
    <source>
        <dbReference type="SMART" id="SM00932"/>
    </source>
</evidence>
<dbReference type="Pfam" id="PF01106">
    <property type="entry name" value="NifU"/>
    <property type="match status" value="1"/>
</dbReference>
<dbReference type="Gene3D" id="3.30.300.130">
    <property type="entry name" value="Fe-S cluster assembly (FSCA)"/>
    <property type="match status" value="1"/>
</dbReference>
<dbReference type="InterPro" id="IPR001075">
    <property type="entry name" value="NIF_FeS_clus_asmbl_NifU_C"/>
</dbReference>
<dbReference type="GO" id="GO:0005506">
    <property type="term" value="F:iron ion binding"/>
    <property type="evidence" value="ECO:0007669"/>
    <property type="project" value="InterPro"/>
</dbReference>
<name>A0A3M7KS80_AUXPR</name>
<dbReference type="PANTHER" id="PTHR11178:SF1">
    <property type="entry name" value="NFU1 IRON-SULFUR CLUSTER SCAFFOLD HOMOLOG, MITOCHONDRIAL"/>
    <property type="match status" value="1"/>
</dbReference>
<protein>
    <recommendedName>
        <fullName evidence="3">Scaffold protein Nfu/NifU N-terminal domain-containing protein</fullName>
    </recommendedName>
</protein>
<dbReference type="FunFam" id="3.30.1370.70:FF:000001">
    <property type="entry name" value="NifU-like protein 4, mitochondrial"/>
    <property type="match status" value="1"/>
</dbReference>
<dbReference type="Gene3D" id="3.30.1370.70">
    <property type="entry name" value="Scaffold protein Nfu/NifU, N-terminal domain"/>
    <property type="match status" value="1"/>
</dbReference>
<dbReference type="PANTHER" id="PTHR11178">
    <property type="entry name" value="IRON-SULFUR CLUSTER SCAFFOLD PROTEIN NFU-RELATED"/>
    <property type="match status" value="1"/>
</dbReference>
<sequence>MQCLEAQKGMHTSAYTGLFASLRTSTAVTQARATGRDMTSSRRSLFIQVEKTPNPTSMMFLPGKPVLESGTQGFLTARESMASPLAKALFQIDGVQQVFFGTNFVTVTKTDTYPWAVLKPDIFAAITDFYSSGKPVLLEGGAVENLDNVINDDDDEVLVGMHAQRVVAMIKELLETRIRPAVQEDGGDVSYKGFDPDSGIVTLKMLGACSGCPSSAITLKNGIENMMSHYVPEVKGVVEAPADESEQAGLAAFNELEKHLSN</sequence>
<evidence type="ECO:0000313" key="4">
    <source>
        <dbReference type="EMBL" id="RMZ52565.1"/>
    </source>
</evidence>
<accession>A0A3M7KS80</accession>
<dbReference type="AlphaFoldDB" id="A0A3M7KS80"/>
<dbReference type="GO" id="GO:0016226">
    <property type="term" value="P:iron-sulfur cluster assembly"/>
    <property type="evidence" value="ECO:0007669"/>
    <property type="project" value="InterPro"/>
</dbReference>
<dbReference type="PIRSF" id="PIRSF036773">
    <property type="entry name" value="HIRIP5"/>
    <property type="match status" value="1"/>
</dbReference>
<proteinExistence type="inferred from homology"/>
<dbReference type="EMBL" id="QOKY01000204">
    <property type="protein sequence ID" value="RMZ52565.1"/>
    <property type="molecule type" value="Genomic_DNA"/>
</dbReference>
<dbReference type="InterPro" id="IPR034904">
    <property type="entry name" value="FSCA_dom_sf"/>
</dbReference>
<dbReference type="GO" id="GO:0051536">
    <property type="term" value="F:iron-sulfur cluster binding"/>
    <property type="evidence" value="ECO:0007669"/>
    <property type="project" value="InterPro"/>
</dbReference>
<dbReference type="Pfam" id="PF08712">
    <property type="entry name" value="Nfu_N"/>
    <property type="match status" value="1"/>
</dbReference>
<dbReference type="GO" id="GO:0005739">
    <property type="term" value="C:mitochondrion"/>
    <property type="evidence" value="ECO:0007669"/>
    <property type="project" value="TreeGrafter"/>
</dbReference>
<comment type="caution">
    <text evidence="4">The sequence shown here is derived from an EMBL/GenBank/DDBJ whole genome shotgun (WGS) entry which is preliminary data.</text>
</comment>
<evidence type="ECO:0000313" key="5">
    <source>
        <dbReference type="Proteomes" id="UP000279271"/>
    </source>
</evidence>
<dbReference type="InterPro" id="IPR014824">
    <property type="entry name" value="Nfu/NifU_N"/>
</dbReference>
<comment type="function">
    <text evidence="1">Molecular scaffold for [Fe-S] cluster assembly of mitochondrial iron-sulfur proteins.</text>
</comment>
<reference evidence="5" key="1">
    <citation type="journal article" date="2018" name="Algal Res.">
        <title>Characterization of plant carbon substrate utilization by Auxenochlorella protothecoides.</title>
        <authorList>
            <person name="Vogler B.W."/>
            <person name="Starkenburg S.R."/>
            <person name="Sudasinghe N."/>
            <person name="Schambach J.Y."/>
            <person name="Rollin J.A."/>
            <person name="Pattathil S."/>
            <person name="Barry A.N."/>
        </authorList>
    </citation>
    <scope>NUCLEOTIDE SEQUENCE [LARGE SCALE GENOMIC DNA]</scope>
    <source>
        <strain evidence="5">UTEX 25</strain>
    </source>
</reference>